<evidence type="ECO:0000256" key="4">
    <source>
        <dbReference type="ARBA" id="ARBA00022722"/>
    </source>
</evidence>
<evidence type="ECO:0000259" key="8">
    <source>
        <dbReference type="Pfam" id="PF00078"/>
    </source>
</evidence>
<sequence>MTFEISFTDALILMPKFASTLKALIGNKEKFSEMARTLMNEHCSAVILNKLPRKLGDPGKFLIPCIFPGMDECLALADIGASINLMPLSVWEGLSLPELTPTCMNLELADRSVSKPIGIAKDVSVKGELTLRIENEAITYNLDQTARYSANYNQMKANKIDVIYMACEEYSQEVLGFSDVTASGNPTPYDDPIVSTTSSTLSPFGDNDFLLFEEADAFLGLEDDPNSPKINPFYYDPEGDILLLEAILNGKPLPPLPNHEQYMPSFKKELKVCEAKTVKSSVDKPPEVELKDLPPHLEYAFLEGDNKLPVIIAKELGDEEKSALIKTMEVFMDDFSVFGNSFENCLSHLDKMLQRCEDTNLCFNWEKSHFMVKEGIVLGHKISKNEIEVDKAKVDVIAKLPHPTTVKGAVLGQRHEKHFRPIHYASKMMTDAESNYTTTEKEMLAVVFLRIKCSGGVCTAKKLSTFSKLATMDPRGDIMVLTLPPRRSLMPVSFGPTSTRMPTSLSKTVTRANDKEKFHNVMRCLKTPSRFVKSLTFGALNLWARSHLHEGKNIFSWPSIICRNGLKRKRSPPMTPELFASSLNLSSPDLVMLKYEVTHRLSTAYHPQTSGQVKVSNHGLKRILERTTCENRTSWSDKLDDALWAFRIAYKTPIRCTPYKLVYGNACNLPIELEHYWALKQANFDLAVLGDHWKVQLNKLNELRDHTYENSLIYKEKTKRIHDFKIKNRVFNVGDRVLLFNSRLKIFLGKLKTRWCGPFTITKVFPYGTVELSQANGPNFKVNGHRLKDYFRGDVP</sequence>
<dbReference type="PANTHER" id="PTHR37984:SF5">
    <property type="entry name" value="PROTEIN NYNRIN-LIKE"/>
    <property type="match status" value="1"/>
</dbReference>
<feature type="domain" description="Reverse transcriptase" evidence="8">
    <location>
        <begin position="326"/>
        <end position="382"/>
    </location>
</feature>
<protein>
    <recommendedName>
        <fullName evidence="1">RNA-directed DNA polymerase</fullName>
        <ecNumber evidence="1">2.7.7.49</ecNumber>
    </recommendedName>
</protein>
<dbReference type="InterPro" id="IPR050951">
    <property type="entry name" value="Retrovirus_Pol_polyprotein"/>
</dbReference>
<organism evidence="10">
    <name type="scientific">Tanacetum cinerariifolium</name>
    <name type="common">Dalmatian daisy</name>
    <name type="synonym">Chrysanthemum cinerariifolium</name>
    <dbReference type="NCBI Taxonomy" id="118510"/>
    <lineage>
        <taxon>Eukaryota</taxon>
        <taxon>Viridiplantae</taxon>
        <taxon>Streptophyta</taxon>
        <taxon>Embryophyta</taxon>
        <taxon>Tracheophyta</taxon>
        <taxon>Spermatophyta</taxon>
        <taxon>Magnoliopsida</taxon>
        <taxon>eudicotyledons</taxon>
        <taxon>Gunneridae</taxon>
        <taxon>Pentapetalae</taxon>
        <taxon>asterids</taxon>
        <taxon>campanulids</taxon>
        <taxon>Asterales</taxon>
        <taxon>Asteraceae</taxon>
        <taxon>Asteroideae</taxon>
        <taxon>Anthemideae</taxon>
        <taxon>Anthemidinae</taxon>
        <taxon>Tanacetum</taxon>
    </lineage>
</organism>
<dbReference type="PANTHER" id="PTHR37984">
    <property type="entry name" value="PROTEIN CBG26694"/>
    <property type="match status" value="1"/>
</dbReference>
<dbReference type="CDD" id="cd00303">
    <property type="entry name" value="retropepsin_like"/>
    <property type="match status" value="1"/>
</dbReference>
<comment type="caution">
    <text evidence="10">The sequence shown here is derived from an EMBL/GenBank/DDBJ whole genome shotgun (WGS) entry which is preliminary data.</text>
</comment>
<dbReference type="EC" id="2.7.7.49" evidence="1"/>
<dbReference type="SUPFAM" id="SSF56672">
    <property type="entry name" value="DNA/RNA polymerases"/>
    <property type="match status" value="1"/>
</dbReference>
<dbReference type="GO" id="GO:0003676">
    <property type="term" value="F:nucleic acid binding"/>
    <property type="evidence" value="ECO:0007669"/>
    <property type="project" value="InterPro"/>
</dbReference>
<dbReference type="InterPro" id="IPR000477">
    <property type="entry name" value="RT_dom"/>
</dbReference>
<dbReference type="InterPro" id="IPR012337">
    <property type="entry name" value="RNaseH-like_sf"/>
</dbReference>
<keyword evidence="3" id="KW-0548">Nucleotidyltransferase</keyword>
<feature type="domain" description="Reverse transcriptase RNase H-like" evidence="9">
    <location>
        <begin position="407"/>
        <end position="449"/>
    </location>
</feature>
<dbReference type="InterPro" id="IPR021109">
    <property type="entry name" value="Peptidase_aspartic_dom_sf"/>
</dbReference>
<keyword evidence="6" id="KW-0378">Hydrolase</keyword>
<dbReference type="EMBL" id="BKCJ010156482">
    <property type="protein sequence ID" value="GEY16150.1"/>
    <property type="molecule type" value="Genomic_DNA"/>
</dbReference>
<evidence type="ECO:0000256" key="2">
    <source>
        <dbReference type="ARBA" id="ARBA00022679"/>
    </source>
</evidence>
<keyword evidence="2" id="KW-0808">Transferase</keyword>
<dbReference type="InterPro" id="IPR041373">
    <property type="entry name" value="RT_RNaseH"/>
</dbReference>
<dbReference type="InterPro" id="IPR043128">
    <property type="entry name" value="Rev_trsase/Diguanyl_cyclase"/>
</dbReference>
<dbReference type="Gene3D" id="3.30.70.270">
    <property type="match status" value="1"/>
</dbReference>
<evidence type="ECO:0000256" key="3">
    <source>
        <dbReference type="ARBA" id="ARBA00022695"/>
    </source>
</evidence>
<evidence type="ECO:0000256" key="1">
    <source>
        <dbReference type="ARBA" id="ARBA00012493"/>
    </source>
</evidence>
<dbReference type="InterPro" id="IPR043502">
    <property type="entry name" value="DNA/RNA_pol_sf"/>
</dbReference>
<reference evidence="10" key="1">
    <citation type="journal article" date="2019" name="Sci. Rep.">
        <title>Draft genome of Tanacetum cinerariifolium, the natural source of mosquito coil.</title>
        <authorList>
            <person name="Yamashiro T."/>
            <person name="Shiraishi A."/>
            <person name="Satake H."/>
            <person name="Nakayama K."/>
        </authorList>
    </citation>
    <scope>NUCLEOTIDE SEQUENCE</scope>
</reference>
<dbReference type="Gene3D" id="2.40.70.10">
    <property type="entry name" value="Acid Proteases"/>
    <property type="match status" value="1"/>
</dbReference>
<evidence type="ECO:0000313" key="10">
    <source>
        <dbReference type="EMBL" id="GEY16150.1"/>
    </source>
</evidence>
<dbReference type="GO" id="GO:0004519">
    <property type="term" value="F:endonuclease activity"/>
    <property type="evidence" value="ECO:0007669"/>
    <property type="project" value="UniProtKB-KW"/>
</dbReference>
<evidence type="ECO:0000256" key="7">
    <source>
        <dbReference type="ARBA" id="ARBA00022918"/>
    </source>
</evidence>
<evidence type="ECO:0000256" key="6">
    <source>
        <dbReference type="ARBA" id="ARBA00022801"/>
    </source>
</evidence>
<keyword evidence="7 10" id="KW-0695">RNA-directed DNA polymerase</keyword>
<dbReference type="Gene3D" id="3.30.420.10">
    <property type="entry name" value="Ribonuclease H-like superfamily/Ribonuclease H"/>
    <property type="match status" value="1"/>
</dbReference>
<keyword evidence="5" id="KW-0255">Endonuclease</keyword>
<dbReference type="InterPro" id="IPR036397">
    <property type="entry name" value="RNaseH_sf"/>
</dbReference>
<keyword evidence="4" id="KW-0540">Nuclease</keyword>
<dbReference type="SUPFAM" id="SSF53098">
    <property type="entry name" value="Ribonuclease H-like"/>
    <property type="match status" value="1"/>
</dbReference>
<dbReference type="AlphaFoldDB" id="A0A699HNA6"/>
<proteinExistence type="predicted"/>
<dbReference type="Pfam" id="PF00078">
    <property type="entry name" value="RVT_1"/>
    <property type="match status" value="1"/>
</dbReference>
<dbReference type="Pfam" id="PF17917">
    <property type="entry name" value="RT_RNaseH"/>
    <property type="match status" value="1"/>
</dbReference>
<name>A0A699HNA6_TANCI</name>
<dbReference type="GO" id="GO:0016787">
    <property type="term" value="F:hydrolase activity"/>
    <property type="evidence" value="ECO:0007669"/>
    <property type="project" value="UniProtKB-KW"/>
</dbReference>
<evidence type="ECO:0000259" key="9">
    <source>
        <dbReference type="Pfam" id="PF17917"/>
    </source>
</evidence>
<accession>A0A699HNA6</accession>
<gene>
    <name evidence="10" type="ORF">Tci_388124</name>
</gene>
<evidence type="ECO:0000256" key="5">
    <source>
        <dbReference type="ARBA" id="ARBA00022759"/>
    </source>
</evidence>
<dbReference type="GO" id="GO:0003964">
    <property type="term" value="F:RNA-directed DNA polymerase activity"/>
    <property type="evidence" value="ECO:0007669"/>
    <property type="project" value="UniProtKB-KW"/>
</dbReference>